<dbReference type="PROSITE" id="PS00775">
    <property type="entry name" value="GLYCOSYL_HYDROL_F3"/>
    <property type="match status" value="1"/>
</dbReference>
<dbReference type="InterPro" id="IPR001764">
    <property type="entry name" value="Glyco_hydro_3_N"/>
</dbReference>
<keyword evidence="6 8" id="KW-0326">Glycosidase</keyword>
<dbReference type="GO" id="GO:0005975">
    <property type="term" value="P:carbohydrate metabolic process"/>
    <property type="evidence" value="ECO:0007669"/>
    <property type="project" value="InterPro"/>
</dbReference>
<feature type="domain" description="Fibronectin type III-like" evidence="7">
    <location>
        <begin position="595"/>
        <end position="665"/>
    </location>
</feature>
<dbReference type="Gene3D" id="3.20.20.300">
    <property type="entry name" value="Glycoside hydrolase, family 3, N-terminal domain"/>
    <property type="match status" value="1"/>
</dbReference>
<keyword evidence="3" id="KW-0119">Carbohydrate metabolism</keyword>
<gene>
    <name evidence="8" type="ORF">FM114_00435</name>
</gene>
<dbReference type="Proteomes" id="UP000188342">
    <property type="component" value="Unassembled WGS sequence"/>
</dbReference>
<dbReference type="InterPro" id="IPR026891">
    <property type="entry name" value="Fn3-like"/>
</dbReference>
<evidence type="ECO:0000256" key="1">
    <source>
        <dbReference type="ARBA" id="ARBA00005336"/>
    </source>
</evidence>
<dbReference type="SMART" id="SM01217">
    <property type="entry name" value="Fn3_like"/>
    <property type="match status" value="1"/>
</dbReference>
<evidence type="ECO:0000259" key="7">
    <source>
        <dbReference type="SMART" id="SM01217"/>
    </source>
</evidence>
<proteinExistence type="inferred from homology"/>
<accession>A0A1R4I8A0</accession>
<dbReference type="Pfam" id="PF00933">
    <property type="entry name" value="Glyco_hydro_3"/>
    <property type="match status" value="1"/>
</dbReference>
<name>A0A1R4I8A0_9ACTN</name>
<keyword evidence="2 6" id="KW-0378">Hydrolase</keyword>
<dbReference type="SUPFAM" id="SSF52279">
    <property type="entry name" value="Beta-D-glucan exohydrolase, C-terminal domain"/>
    <property type="match status" value="1"/>
</dbReference>
<dbReference type="InterPro" id="IPR002772">
    <property type="entry name" value="Glyco_hydro_3_C"/>
</dbReference>
<evidence type="ECO:0000256" key="2">
    <source>
        <dbReference type="ARBA" id="ARBA00022801"/>
    </source>
</evidence>
<reference evidence="8 9" key="1">
    <citation type="submission" date="2017-02" db="EMBL/GenBank/DDBJ databases">
        <authorList>
            <person name="Peterson S.W."/>
        </authorList>
    </citation>
    <scope>NUCLEOTIDE SEQUENCE [LARGE SCALE GENOMIC DNA]</scope>
    <source>
        <strain evidence="8 9">LSP_Lj1</strain>
    </source>
</reference>
<dbReference type="FunFam" id="2.60.40.10:FF:000495">
    <property type="entry name" value="Periplasmic beta-glucosidase"/>
    <property type="match status" value="1"/>
</dbReference>
<dbReference type="OrthoDB" id="9803863at2"/>
<dbReference type="InterPro" id="IPR019800">
    <property type="entry name" value="Glyco_hydro_3_AS"/>
</dbReference>
<dbReference type="GO" id="GO:0008422">
    <property type="term" value="F:beta-glucosidase activity"/>
    <property type="evidence" value="ECO:0007669"/>
    <property type="project" value="UniProtKB-ARBA"/>
</dbReference>
<evidence type="ECO:0000256" key="4">
    <source>
        <dbReference type="ARBA" id="ARBA00058905"/>
    </source>
</evidence>
<dbReference type="InterPro" id="IPR017853">
    <property type="entry name" value="GH"/>
</dbReference>
<dbReference type="SUPFAM" id="SSF51445">
    <property type="entry name" value="(Trans)glycosidases"/>
    <property type="match status" value="1"/>
</dbReference>
<evidence type="ECO:0000313" key="9">
    <source>
        <dbReference type="Proteomes" id="UP000188342"/>
    </source>
</evidence>
<dbReference type="InterPro" id="IPR036881">
    <property type="entry name" value="Glyco_hydro_3_C_sf"/>
</dbReference>
<dbReference type="PANTHER" id="PTHR42715">
    <property type="entry name" value="BETA-GLUCOSIDASE"/>
    <property type="match status" value="1"/>
</dbReference>
<comment type="function">
    <text evidence="4">Catalyzes the hydrolysis of a non-reducing terminal alpha-L-arabinopyranosidic linkage in ginsenoside Rb2 (alpha-L-arabinopyranosyl-(1-&gt;6)-alpha-D-glucopyranosyl) to release alpha-D-glucopyranosyl (Rd). It is not able to hydrolyze alpha-L-arabinofuranosyl-(1-&gt;6)-alpha-D-glucopyranosyl (Rc).</text>
</comment>
<dbReference type="PRINTS" id="PR00133">
    <property type="entry name" value="GLHYDRLASE3"/>
</dbReference>
<evidence type="ECO:0000313" key="8">
    <source>
        <dbReference type="EMBL" id="SJN16065.1"/>
    </source>
</evidence>
<comment type="similarity">
    <text evidence="1 6">Belongs to the glycosyl hydrolase 3 family.</text>
</comment>
<keyword evidence="9" id="KW-1185">Reference proteome</keyword>
<dbReference type="PANTHER" id="PTHR42715:SF10">
    <property type="entry name" value="BETA-GLUCOSIDASE"/>
    <property type="match status" value="1"/>
</dbReference>
<dbReference type="Pfam" id="PF01915">
    <property type="entry name" value="Glyco_hydro_3_C"/>
    <property type="match status" value="1"/>
</dbReference>
<dbReference type="AlphaFoldDB" id="A0A1R4I8A0"/>
<organism evidence="8 9">
    <name type="scientific">Luteococcus japonicus LSP_Lj1</name>
    <dbReference type="NCBI Taxonomy" id="1255658"/>
    <lineage>
        <taxon>Bacteria</taxon>
        <taxon>Bacillati</taxon>
        <taxon>Actinomycetota</taxon>
        <taxon>Actinomycetes</taxon>
        <taxon>Propionibacteriales</taxon>
        <taxon>Propionibacteriaceae</taxon>
        <taxon>Luteococcus</taxon>
    </lineage>
</organism>
<dbReference type="EMBL" id="FUKQ01000001">
    <property type="protein sequence ID" value="SJN16065.1"/>
    <property type="molecule type" value="Genomic_DNA"/>
</dbReference>
<dbReference type="InterPro" id="IPR036962">
    <property type="entry name" value="Glyco_hydro_3_N_sf"/>
</dbReference>
<sequence>MDVDMLLSELTLQEKAALVIGKDFWHTRDVERLGLPSIMVSDGPHGMRTQLHVDVETNVGGSEPATCFPTASNVHAGWDREMVRRVGEAIAEEARALGVGVVLGPGVNIKRSPLCGRNFEYISEDPYLAGEMGLALVQGIQSRGVGTSLKHFAANNQETDRIRMSSDVDERTLREIYLPAFERIVTAAQPWTVMCSYNKINGVWASQNHWLLTEVLRDEWGFDGLVVSDWGAVADRVAAVKAGLDLEMPPALDHSELAVEAAVESGELTMQELDACVRRVLELVAKAEASTGSAIGGAGSAIGGAGSVTVDFDAHHALAREAAAQGIVLLENDGVLPLSPQARIGVIGEFARTTRFQGGGSSQVNATRVTSALEALTETYGEVPFAPGFTVEGADEALAREAVELARGVEVPIVFIGLTDAEESEGFDRTHMDLAPHQVDLVTQVSAVNPRTVVVLSNGSVVSMAEWKDAPAAILEAWLGGQAVGGAVVDVLTGKVNPSGRLNETIPIRLEDNPSYGNFPSHEGHARYGEGIMVGYRGYDARKLDVLYPFGHGLSYTSFAWSGLRVETAGSVAGGDLAARVRLTVTNTGERAGADVVQVYVRDVAGEAQRPVRELKGFTKVFLEPGESRTVELALDQRAFSFWSQVTNGWEVEAGEFVIEACRNAREVVLEQSLQVEAPRIGLPLSMSSTAAEWLADEQLMERVIARWGDDAGRPPGLFGNEEMMTLVGNFPMDRLLFFPGNPFSYAELEEVLGEVSAQSPAPAGS</sequence>
<dbReference type="InterPro" id="IPR050288">
    <property type="entry name" value="Cellulose_deg_GH3"/>
</dbReference>
<evidence type="ECO:0000256" key="6">
    <source>
        <dbReference type="RuleBase" id="RU361161"/>
    </source>
</evidence>
<dbReference type="Gene3D" id="3.40.50.1700">
    <property type="entry name" value="Glycoside hydrolase family 3 C-terminal domain"/>
    <property type="match status" value="1"/>
</dbReference>
<dbReference type="STRING" id="1255658.FM114_00435"/>
<evidence type="ECO:0000256" key="5">
    <source>
        <dbReference type="ARBA" id="ARBA00074219"/>
    </source>
</evidence>
<dbReference type="InterPro" id="IPR013783">
    <property type="entry name" value="Ig-like_fold"/>
</dbReference>
<dbReference type="Gene3D" id="2.60.40.10">
    <property type="entry name" value="Immunoglobulins"/>
    <property type="match status" value="1"/>
</dbReference>
<protein>
    <recommendedName>
        <fullName evidence="5">Exo-alpha-(1-&gt;6)-L-arabinopyranosidase</fullName>
    </recommendedName>
</protein>
<evidence type="ECO:0000256" key="3">
    <source>
        <dbReference type="ARBA" id="ARBA00023277"/>
    </source>
</evidence>
<dbReference type="Pfam" id="PF14310">
    <property type="entry name" value="Fn3-like"/>
    <property type="match status" value="1"/>
</dbReference>